<dbReference type="EMBL" id="ATNM01000123">
    <property type="protein sequence ID" value="EPR67510.1"/>
    <property type="molecule type" value="Genomic_DNA"/>
</dbReference>
<comment type="caution">
    <text evidence="2">The sequence shown here is derived from an EMBL/GenBank/DDBJ whole genome shotgun (WGS) entry which is preliminary data.</text>
</comment>
<dbReference type="AlphaFoldDB" id="S7VB92"/>
<name>S7VB92_9BACT</name>
<gene>
    <name evidence="2" type="ORF">ADICYQ_3534</name>
</gene>
<evidence type="ECO:0000313" key="2">
    <source>
        <dbReference type="EMBL" id="EPR67510.1"/>
    </source>
</evidence>
<protein>
    <submittedName>
        <fullName evidence="2">Uncharacterized protein</fullName>
    </submittedName>
</protein>
<organism evidence="2 3">
    <name type="scientific">Cyclobacterium qasimii M12-11B</name>
    <dbReference type="NCBI Taxonomy" id="641524"/>
    <lineage>
        <taxon>Bacteria</taxon>
        <taxon>Pseudomonadati</taxon>
        <taxon>Bacteroidota</taxon>
        <taxon>Cytophagia</taxon>
        <taxon>Cytophagales</taxon>
        <taxon>Cyclobacteriaceae</taxon>
        <taxon>Cyclobacterium</taxon>
    </lineage>
</organism>
<dbReference type="STRING" id="641524.ADICYQ_3534"/>
<evidence type="ECO:0000313" key="3">
    <source>
        <dbReference type="Proteomes" id="UP000014974"/>
    </source>
</evidence>
<keyword evidence="1" id="KW-0732">Signal</keyword>
<reference evidence="2 3" key="1">
    <citation type="journal article" date="2013" name="Genome Announc.">
        <title>Draft Genome Sequence of Cyclobacterium qasimii Strain M12-11BT, Isolated from Arctic Marine Sediment.</title>
        <authorList>
            <person name="Shivaji S."/>
            <person name="Ara S."/>
            <person name="Singh A."/>
            <person name="Kumar Pinnaka A."/>
        </authorList>
    </citation>
    <scope>NUCLEOTIDE SEQUENCE [LARGE SCALE GENOMIC DNA]</scope>
    <source>
        <strain evidence="2 3">M12-11B</strain>
    </source>
</reference>
<accession>S7VB92</accession>
<evidence type="ECO:0000256" key="1">
    <source>
        <dbReference type="SAM" id="SignalP"/>
    </source>
</evidence>
<feature type="signal peptide" evidence="1">
    <location>
        <begin position="1"/>
        <end position="19"/>
    </location>
</feature>
<dbReference type="RefSeq" id="WP_020889512.1">
    <property type="nucleotide sequence ID" value="NZ_ATNM01000123.1"/>
</dbReference>
<dbReference type="eggNOG" id="ENOG5030J1I">
    <property type="taxonomic scope" value="Bacteria"/>
</dbReference>
<proteinExistence type="predicted"/>
<feature type="chain" id="PRO_5004558240" evidence="1">
    <location>
        <begin position="20"/>
        <end position="140"/>
    </location>
</feature>
<dbReference type="Proteomes" id="UP000014974">
    <property type="component" value="Unassembled WGS sequence"/>
</dbReference>
<sequence length="140" mass="15832">MKKYLMSLILIALVQVAFAAPIMPDDKPLNDSIIVEFGQSGKMVFVIDNPDDFERLKNMDINQIIKELDLPTSTKDGELTVVEIKQKDGHREIVTIYEDIDETEVTVGRYKVIVDETGNRTKVKLITGPKKEKILTSEPI</sequence>